<evidence type="ECO:0000259" key="4">
    <source>
        <dbReference type="PROSITE" id="PS50014"/>
    </source>
</evidence>
<dbReference type="RefSeq" id="XP_021853887.1">
    <property type="nucleotide sequence ID" value="XM_021998195.2"/>
</dbReference>
<dbReference type="CDD" id="cd04369">
    <property type="entry name" value="Bromodomain"/>
    <property type="match status" value="1"/>
</dbReference>
<dbReference type="Pfam" id="PF00439">
    <property type="entry name" value="Bromodomain"/>
    <property type="match status" value="1"/>
</dbReference>
<feature type="compositionally biased region" description="Low complexity" evidence="3">
    <location>
        <begin position="30"/>
        <end position="64"/>
    </location>
</feature>
<name>A0A9R0IQV0_SPIOL</name>
<dbReference type="PROSITE" id="PS00633">
    <property type="entry name" value="BROMODOMAIN_1"/>
    <property type="match status" value="1"/>
</dbReference>
<dbReference type="KEGG" id="soe:110793329"/>
<dbReference type="InterPro" id="IPR051831">
    <property type="entry name" value="Bromodomain_contain_prot"/>
</dbReference>
<evidence type="ECO:0000256" key="2">
    <source>
        <dbReference type="PROSITE-ProRule" id="PRU00035"/>
    </source>
</evidence>
<feature type="domain" description="Bromo" evidence="4">
    <location>
        <begin position="203"/>
        <end position="273"/>
    </location>
</feature>
<dbReference type="PANTHER" id="PTHR22881">
    <property type="entry name" value="BROMODOMAIN CONTAINING PROTEIN"/>
    <property type="match status" value="1"/>
</dbReference>
<dbReference type="Proteomes" id="UP000813463">
    <property type="component" value="Chromosome 4"/>
</dbReference>
<dbReference type="AlphaFoldDB" id="A0A9R0IQV0"/>
<dbReference type="PANTHER" id="PTHR22881:SF27">
    <property type="entry name" value="BROMODOMAIN CONTAINING 7_9"/>
    <property type="match status" value="1"/>
</dbReference>
<evidence type="ECO:0000313" key="5">
    <source>
        <dbReference type="Proteomes" id="UP000813463"/>
    </source>
</evidence>
<dbReference type="GeneID" id="110793329"/>
<feature type="compositionally biased region" description="Low complexity" evidence="3">
    <location>
        <begin position="601"/>
        <end position="611"/>
    </location>
</feature>
<dbReference type="InterPro" id="IPR018359">
    <property type="entry name" value="Bromodomain_CS"/>
</dbReference>
<feature type="region of interest" description="Disordered" evidence="3">
    <location>
        <begin position="503"/>
        <end position="627"/>
    </location>
</feature>
<feature type="compositionally biased region" description="Polar residues" evidence="3">
    <location>
        <begin position="166"/>
        <end position="179"/>
    </location>
</feature>
<dbReference type="PRINTS" id="PR00503">
    <property type="entry name" value="BROMODOMAIN"/>
</dbReference>
<proteinExistence type="predicted"/>
<dbReference type="SMR" id="A0A9R0IQV0"/>
<dbReference type="InterPro" id="IPR036427">
    <property type="entry name" value="Bromodomain-like_sf"/>
</dbReference>
<evidence type="ECO:0000256" key="3">
    <source>
        <dbReference type="SAM" id="MobiDB-lite"/>
    </source>
</evidence>
<feature type="compositionally biased region" description="Polar residues" evidence="3">
    <location>
        <begin position="551"/>
        <end position="567"/>
    </location>
</feature>
<dbReference type="SUPFAM" id="SSF47370">
    <property type="entry name" value="Bromodomain"/>
    <property type="match status" value="1"/>
</dbReference>
<feature type="compositionally biased region" description="Basic and acidic residues" evidence="3">
    <location>
        <begin position="349"/>
        <end position="361"/>
    </location>
</feature>
<dbReference type="OrthoDB" id="21449at2759"/>
<feature type="region of interest" description="Disordered" evidence="3">
    <location>
        <begin position="1"/>
        <end position="185"/>
    </location>
</feature>
<reference evidence="6" key="2">
    <citation type="submission" date="2025-08" db="UniProtKB">
        <authorList>
            <consortium name="RefSeq"/>
        </authorList>
    </citation>
    <scope>IDENTIFICATION</scope>
    <source>
        <tissue evidence="6">Leaf</tissue>
    </source>
</reference>
<feature type="compositionally biased region" description="Polar residues" evidence="3">
    <location>
        <begin position="612"/>
        <end position="622"/>
    </location>
</feature>
<gene>
    <name evidence="6" type="primary">LOC110793329</name>
</gene>
<dbReference type="PROSITE" id="PS50014">
    <property type="entry name" value="BROMODOMAIN_2"/>
    <property type="match status" value="1"/>
</dbReference>
<keyword evidence="1 2" id="KW-0103">Bromodomain</keyword>
<feature type="region of interest" description="Disordered" evidence="3">
    <location>
        <begin position="290"/>
        <end position="362"/>
    </location>
</feature>
<dbReference type="Gene3D" id="1.20.920.10">
    <property type="entry name" value="Bromodomain-like"/>
    <property type="match status" value="1"/>
</dbReference>
<organism evidence="5 6">
    <name type="scientific">Spinacia oleracea</name>
    <name type="common">Spinach</name>
    <dbReference type="NCBI Taxonomy" id="3562"/>
    <lineage>
        <taxon>Eukaryota</taxon>
        <taxon>Viridiplantae</taxon>
        <taxon>Streptophyta</taxon>
        <taxon>Embryophyta</taxon>
        <taxon>Tracheophyta</taxon>
        <taxon>Spermatophyta</taxon>
        <taxon>Magnoliopsida</taxon>
        <taxon>eudicotyledons</taxon>
        <taxon>Gunneridae</taxon>
        <taxon>Pentapetalae</taxon>
        <taxon>Caryophyllales</taxon>
        <taxon>Chenopodiaceae</taxon>
        <taxon>Chenopodioideae</taxon>
        <taxon>Anserineae</taxon>
        <taxon>Spinacia</taxon>
    </lineage>
</organism>
<evidence type="ECO:0000313" key="6">
    <source>
        <dbReference type="RefSeq" id="XP_021853887.1"/>
    </source>
</evidence>
<protein>
    <recommendedName>
        <fullName evidence="4">Bromo domain-containing protein</fullName>
    </recommendedName>
</protein>
<sequence length="755" mass="81491">MGKVVVEKKKKKGRPSLLDLQKRSLKEQQEQQQHQQSQQKKQQFQNNVKKIPNSKIPNPSPNSSAGIRRSTRRNPNPNSDIDEELPSGVGKKKQQLKAVKLKLPNGGGEDDEEVNSDEGRENNSRSESGPEGDASPGLNLRKRKIDSISHGSGVEETDKSEKQGSAVATTKQASTQQECTLDDGSMTPLPDKSLLLFILDRLQKKDTYGVFADPVDPEELPDYHEVISDPMDFSTVRKKLANGAYATLEQFENDIFLICSNAMQYNAADTIYFRQARSIQELAIRNFDNLRADSDDNEPEPEPKVVRRGRPPTKNLKTPPGRPPLERANSDFPEATLATAGGTTNRSNNEVRKASHSEKFGSTDSFSRSLYGSRVGETYIGWSAERYERADDMSGSASKGILMKHGKKHIVLDETRRNTYNSYSSACGQEPSVLTAFDRERKQLIAVGLHTEYGYARSLARFAAKVGPVAWKVASKKIERCLPTAVKFGPGWVGENEAPAERLMQQQSPASVGQKTPPPSSLPAPTDTSSAHTQGIADSSGDGSVLKTEGEQLSESQKPCNTSNVNEESGKPLCPPVAGNDATPLSSSNVPSTGAGPNLIAPEASASPPSSTVVNILNNGSGSMRPENPCPINQTWSVHSRVNGHNNGSYGLNFAAQMGKMIGAGRPTMFNLQSNPSIVTVSRTETQPATDSNGLGEAKLENSCTIKPIDGLQKTGTNQKVGSTPLDLNVGFQSPGSPVCGGKADSVQTDLALQL</sequence>
<accession>A0A9R0IQV0</accession>
<feature type="compositionally biased region" description="Polar residues" evidence="3">
    <location>
        <begin position="583"/>
        <end position="592"/>
    </location>
</feature>
<dbReference type="InterPro" id="IPR001487">
    <property type="entry name" value="Bromodomain"/>
</dbReference>
<reference evidence="5" key="1">
    <citation type="journal article" date="2021" name="Nat. Commun.">
        <title>Genomic analyses provide insights into spinach domestication and the genetic basis of agronomic traits.</title>
        <authorList>
            <person name="Cai X."/>
            <person name="Sun X."/>
            <person name="Xu C."/>
            <person name="Sun H."/>
            <person name="Wang X."/>
            <person name="Ge C."/>
            <person name="Zhang Z."/>
            <person name="Wang Q."/>
            <person name="Fei Z."/>
            <person name="Jiao C."/>
            <person name="Wang Q."/>
        </authorList>
    </citation>
    <scope>NUCLEOTIDE SEQUENCE [LARGE SCALE GENOMIC DNA]</scope>
    <source>
        <strain evidence="5">cv. Varoflay</strain>
    </source>
</reference>
<feature type="compositionally biased region" description="Polar residues" evidence="3">
    <location>
        <begin position="526"/>
        <end position="537"/>
    </location>
</feature>
<keyword evidence="5" id="KW-1185">Reference proteome</keyword>
<feature type="compositionally biased region" description="Basic and acidic residues" evidence="3">
    <location>
        <begin position="20"/>
        <end position="29"/>
    </location>
</feature>
<feature type="compositionally biased region" description="Polar residues" evidence="3">
    <location>
        <begin position="504"/>
        <end position="514"/>
    </location>
</feature>
<dbReference type="SMART" id="SM00297">
    <property type="entry name" value="BROMO"/>
    <property type="match status" value="1"/>
</dbReference>
<evidence type="ECO:0000256" key="1">
    <source>
        <dbReference type="ARBA" id="ARBA00023117"/>
    </source>
</evidence>